<keyword evidence="1" id="KW-0175">Coiled coil</keyword>
<feature type="region of interest" description="Disordered" evidence="2">
    <location>
        <begin position="1218"/>
        <end position="1272"/>
    </location>
</feature>
<evidence type="ECO:0000256" key="1">
    <source>
        <dbReference type="SAM" id="Coils"/>
    </source>
</evidence>
<name>A0A7S4PUK1_9DINO</name>
<feature type="compositionally biased region" description="Polar residues" evidence="2">
    <location>
        <begin position="1260"/>
        <end position="1272"/>
    </location>
</feature>
<proteinExistence type="predicted"/>
<protein>
    <submittedName>
        <fullName evidence="3">Uncharacterized protein</fullName>
    </submittedName>
</protein>
<gene>
    <name evidence="3" type="ORF">AMON00008_LOCUS2716</name>
</gene>
<accession>A0A7S4PUK1</accession>
<dbReference type="EMBL" id="HBNR01004022">
    <property type="protein sequence ID" value="CAE4563097.1"/>
    <property type="molecule type" value="Transcribed_RNA"/>
</dbReference>
<evidence type="ECO:0000256" key="2">
    <source>
        <dbReference type="SAM" id="MobiDB-lite"/>
    </source>
</evidence>
<evidence type="ECO:0000313" key="3">
    <source>
        <dbReference type="EMBL" id="CAE4563097.1"/>
    </source>
</evidence>
<reference evidence="3" key="1">
    <citation type="submission" date="2021-01" db="EMBL/GenBank/DDBJ databases">
        <authorList>
            <person name="Corre E."/>
            <person name="Pelletier E."/>
            <person name="Niang G."/>
            <person name="Scheremetjew M."/>
            <person name="Finn R."/>
            <person name="Kale V."/>
            <person name="Holt S."/>
            <person name="Cochrane G."/>
            <person name="Meng A."/>
            <person name="Brown T."/>
            <person name="Cohen L."/>
        </authorList>
    </citation>
    <scope>NUCLEOTIDE SEQUENCE</scope>
    <source>
        <strain evidence="3">CCMP3105</strain>
    </source>
</reference>
<feature type="compositionally biased region" description="Low complexity" evidence="2">
    <location>
        <begin position="1228"/>
        <end position="1238"/>
    </location>
</feature>
<sequence>MERRNTVNVDVEGDVGDNHSLAQAIVKATGKMLGAISEQIVEFDTERKAAAVADAEAARRMQGNLDLIAKRLLRVEQVEALEDERHQDILTKLKAILSKESSNDDVLTAIANIRLPPPDNSPLISELGLLSQKYSKHEVSLRGLHDSHTQLHDEHSGMINTQARLLELLLSLQESHAGLTREQKKMFSSYSGLSDMLAAIRDRHSEASVSTVATKETMTKLLEKVDSSEKTVDQRHNEVMSHLSALHQISKQTNNEAVLHAVSSIRVPPPDFSPVLSALDLLSQKYSKHEVSLRGLYDSHTQLHDEHSELIKTDSKLMELLHVLQECVSCLQNKNRQLIGGQEKLEQMLAALRECCSESDRRQSELMSGTIKDLLVRLQDSHDGLHDRHREMLGVVKSMPAPDLGPVHEQLNAVSQRLQQSEDTAANRGSERHTEIMRSISALVQHTKEPNNGEVLNAIGNIRIPATDLGPVLSQLELLSQKYSRHEVSLRGLFDSHSQLHDEHGELIKTEARLMELLLALQDGQTGLKGKNNKLLDGQERLEKMIATVRDGCTEMQSRQGELLGGNSNIKDQLTRLQDSQTELHERHRDLLGAVQSIRAPDLGPVHEQLSSVSKRLQRAEEAEASKSERHTDLMKSVGVLVQSAKEPNHDAVLNAIHNIRMPATDLSPVLSEVNSLNQKYIKQEGMLRGLQDSHNQLQGAQGDFLKTQAKLQDVLSAVQESHASLHSKQQMLIQSHSKFDQTLTSLHDGYAEMSSRQGEMMGGNSSIAISLDKLQDSNAGLHEKQRELLGAIGSIPATDFNPVHKQLAAVGDTLSQQGNKVTSMEQRLSSLEASSQENRKLLEAILNCLPQDLDKQLKGIQADIRTMRTAAQNDQEAAAVQVQDGFRSLQKELQQARLESSSSVAALEQEVRMLQQAVGSAVKDMVTTTNQQSADLMTAVERLSGYPEVEAIAGGVAERLQKMTLRTDNAPVLAALECVPDMHQRVCHMHEKVSESNIHYDPSDILKAVHKIKPAPDHATIAAAVHEKLAKANIKVDTSDLARALERIDVDRSLEAQSGLIEERLRKHSGDVLKAVANLPGHETIVNAMHERLKTMTMNVDHGDLMQAIRKIPTEQDHERTAQAVHDRIGQALLNAGNHSRILSAIGALRLDPDLSVVLEAIEALEGSMFSTVSEAIRGIDMQVMCRGSMPPVTSPMLQNGAWKVRQGYTSKQRTPVALPDVSTAPSSPEQSSTKSSLGDITPRSPSQPRPEKCASARPSMSTMVRPQTPTMERPVEVAARDVAISLNTSMAAITCMACTCGFSCGTQSAMSRHLERFAGQKGHKQVSG</sequence>
<organism evidence="3">
    <name type="scientific">Alexandrium monilatum</name>
    <dbReference type="NCBI Taxonomy" id="311494"/>
    <lineage>
        <taxon>Eukaryota</taxon>
        <taxon>Sar</taxon>
        <taxon>Alveolata</taxon>
        <taxon>Dinophyceae</taxon>
        <taxon>Gonyaulacales</taxon>
        <taxon>Pyrocystaceae</taxon>
        <taxon>Alexandrium</taxon>
    </lineage>
</organism>
<feature type="coiled-coil region" evidence="1">
    <location>
        <begin position="880"/>
        <end position="925"/>
    </location>
</feature>